<accession>A0ABY7NQ83</accession>
<reference evidence="3 4" key="1">
    <citation type="submission" date="2022-12" db="EMBL/GenBank/DDBJ databases">
        <title>Sphingomonas abieness sp. nov., an endophytic bacterium isolated from Abies koreana.</title>
        <authorList>
            <person name="Jiang L."/>
            <person name="Lee J."/>
        </authorList>
    </citation>
    <scope>NUCLEOTIDE SEQUENCE [LARGE SCALE GENOMIC DNA]</scope>
    <source>
        <strain evidence="4">PAMB 00755</strain>
    </source>
</reference>
<organism evidence="3 4">
    <name type="scientific">Sphingomonas abietis</name>
    <dbReference type="NCBI Taxonomy" id="3012344"/>
    <lineage>
        <taxon>Bacteria</taxon>
        <taxon>Pseudomonadati</taxon>
        <taxon>Pseudomonadota</taxon>
        <taxon>Alphaproteobacteria</taxon>
        <taxon>Sphingomonadales</taxon>
        <taxon>Sphingomonadaceae</taxon>
        <taxon>Sphingomonas</taxon>
    </lineage>
</organism>
<dbReference type="RefSeq" id="WP_270078309.1">
    <property type="nucleotide sequence ID" value="NZ_CP115174.1"/>
</dbReference>
<keyword evidence="4" id="KW-1185">Reference proteome</keyword>
<dbReference type="Proteomes" id="UP001210865">
    <property type="component" value="Chromosome"/>
</dbReference>
<gene>
    <name evidence="3" type="ORF">PBT88_06030</name>
</gene>
<feature type="compositionally biased region" description="Low complexity" evidence="1">
    <location>
        <begin position="42"/>
        <end position="58"/>
    </location>
</feature>
<feature type="signal peptide" evidence="2">
    <location>
        <begin position="1"/>
        <end position="31"/>
    </location>
</feature>
<feature type="region of interest" description="Disordered" evidence="1">
    <location>
        <begin position="34"/>
        <end position="58"/>
    </location>
</feature>
<dbReference type="EMBL" id="CP115174">
    <property type="protein sequence ID" value="WBO23678.1"/>
    <property type="molecule type" value="Genomic_DNA"/>
</dbReference>
<keyword evidence="2" id="KW-0732">Signal</keyword>
<evidence type="ECO:0000256" key="1">
    <source>
        <dbReference type="SAM" id="MobiDB-lite"/>
    </source>
</evidence>
<protein>
    <submittedName>
        <fullName evidence="3">Uncharacterized protein</fullName>
    </submittedName>
</protein>
<feature type="chain" id="PRO_5046762208" evidence="2">
    <location>
        <begin position="32"/>
        <end position="73"/>
    </location>
</feature>
<evidence type="ECO:0000256" key="2">
    <source>
        <dbReference type="SAM" id="SignalP"/>
    </source>
</evidence>
<name>A0ABY7NQ83_9SPHN</name>
<evidence type="ECO:0000313" key="4">
    <source>
        <dbReference type="Proteomes" id="UP001210865"/>
    </source>
</evidence>
<proteinExistence type="predicted"/>
<sequence>MLPIRNKTIFKSRWWALAWAGGILWSAVDFAGTPSSHKPATAGNSATSDDGDAAGAPTADDIAGAKAAINALD</sequence>
<evidence type="ECO:0000313" key="3">
    <source>
        <dbReference type="EMBL" id="WBO23678.1"/>
    </source>
</evidence>